<gene>
    <name evidence="3" type="ORF">RM590_05975</name>
</gene>
<dbReference type="Gene3D" id="3.30.70.1060">
    <property type="entry name" value="Dimeric alpha+beta barrel"/>
    <property type="match status" value="1"/>
</dbReference>
<dbReference type="Proteomes" id="UP001183246">
    <property type="component" value="Unassembled WGS sequence"/>
</dbReference>
<evidence type="ECO:0000313" key="4">
    <source>
        <dbReference type="Proteomes" id="UP001183246"/>
    </source>
</evidence>
<protein>
    <submittedName>
        <fullName evidence="3">YciI family protein</fullName>
    </submittedName>
</protein>
<dbReference type="RefSeq" id="WP_311703302.1">
    <property type="nucleotide sequence ID" value="NZ_JAVREL010000002.1"/>
</dbReference>
<evidence type="ECO:0000256" key="1">
    <source>
        <dbReference type="ARBA" id="ARBA00007689"/>
    </source>
</evidence>
<dbReference type="SUPFAM" id="SSF54909">
    <property type="entry name" value="Dimeric alpha+beta barrel"/>
    <property type="match status" value="1"/>
</dbReference>
<name>A0ABU2ML73_9ACTN</name>
<sequence length="88" mass="9806">MMIVELEFDVPAAPERLAGRAAHRELLGRLREEGRLLMAGPWTDDAGALLVFDVDRAELDRIMAADPYYALPGVRMAAVREWRPVVGC</sequence>
<comment type="caution">
    <text evidence="3">The sequence shown here is derived from an EMBL/GenBank/DDBJ whole genome shotgun (WGS) entry which is preliminary data.</text>
</comment>
<dbReference type="InterPro" id="IPR011008">
    <property type="entry name" value="Dimeric_a/b-barrel"/>
</dbReference>
<dbReference type="Pfam" id="PF03795">
    <property type="entry name" value="YCII"/>
    <property type="match status" value="1"/>
</dbReference>
<reference evidence="4" key="1">
    <citation type="submission" date="2023-07" db="EMBL/GenBank/DDBJ databases">
        <title>30 novel species of actinomycetes from the DSMZ collection.</title>
        <authorList>
            <person name="Nouioui I."/>
        </authorList>
    </citation>
    <scope>NUCLEOTIDE SEQUENCE [LARGE SCALE GENOMIC DNA]</scope>
    <source>
        <strain evidence="4">DSM 44938</strain>
    </source>
</reference>
<keyword evidence="4" id="KW-1185">Reference proteome</keyword>
<evidence type="ECO:0000313" key="3">
    <source>
        <dbReference type="EMBL" id="MDT0342177.1"/>
    </source>
</evidence>
<organism evidence="3 4">
    <name type="scientific">Streptomyces litchfieldiae</name>
    <dbReference type="NCBI Taxonomy" id="3075543"/>
    <lineage>
        <taxon>Bacteria</taxon>
        <taxon>Bacillati</taxon>
        <taxon>Actinomycetota</taxon>
        <taxon>Actinomycetes</taxon>
        <taxon>Kitasatosporales</taxon>
        <taxon>Streptomycetaceae</taxon>
        <taxon>Streptomyces</taxon>
    </lineage>
</organism>
<accession>A0ABU2ML73</accession>
<feature type="domain" description="YCII-related" evidence="2">
    <location>
        <begin position="1"/>
        <end position="83"/>
    </location>
</feature>
<evidence type="ECO:0000259" key="2">
    <source>
        <dbReference type="Pfam" id="PF03795"/>
    </source>
</evidence>
<dbReference type="EMBL" id="JAVREL010000002">
    <property type="protein sequence ID" value="MDT0342177.1"/>
    <property type="molecule type" value="Genomic_DNA"/>
</dbReference>
<dbReference type="InterPro" id="IPR005545">
    <property type="entry name" value="YCII"/>
</dbReference>
<comment type="similarity">
    <text evidence="1">Belongs to the YciI family.</text>
</comment>
<proteinExistence type="inferred from homology"/>